<dbReference type="UniPathway" id="UPA00241">
    <property type="reaction ID" value="UER00353"/>
</dbReference>
<dbReference type="InterPro" id="IPR003382">
    <property type="entry name" value="Flavoprotein"/>
</dbReference>
<feature type="active site" description="Proton donor" evidence="3">
    <location>
        <position position="157"/>
    </location>
</feature>
<evidence type="ECO:0000259" key="5">
    <source>
        <dbReference type="Pfam" id="PF02441"/>
    </source>
</evidence>
<evidence type="ECO:0000313" key="8">
    <source>
        <dbReference type="Proteomes" id="UP000538292"/>
    </source>
</evidence>
<sequence length="401" mass="43744">MVNSKRIVLGITGGIAAFKAASVASQLSQRGANVRVIMTDSATKFITPLTLQILSHNHVAVDTFDEQNPEVVSHIDLADHADLFIIAPATANIIGKLAHGLADEILSTTLIATRAPIVLAPAMNVHMYQNPVVQENMAILKKRGVYFIDPDEGQLACGYVGQGRMAEPERIVEWAETFFARQRRLAGKKVLITAGPTLEPIDPVRYISNYSSGKMGFALAQAAREAGAEVILVSGPVSLDTPGGIKRIDVIRTKDMKEAVLKYLPSVDVIIKAAAVSDYRPGEVLDHKMKKSKEEISLRLVKTEDIASLVGRQKKPHQLFMGFAAETDHVEEYACDKLKRKGMDYIVANNVSLPGSGFGSDTNIVTVFDRDGKVFSLPQMNKLDVARKLMTLVGDWFSNDC</sequence>
<feature type="binding site" evidence="3">
    <location>
        <position position="288"/>
    </location>
    <ligand>
        <name>CTP</name>
        <dbReference type="ChEBI" id="CHEBI:37563"/>
    </ligand>
</feature>
<comment type="cofactor">
    <cofactor evidence="3">
        <name>Mg(2+)</name>
        <dbReference type="ChEBI" id="CHEBI:18420"/>
    </cofactor>
</comment>
<feature type="region of interest" description="Phosphopantothenoylcysteine decarboxylase" evidence="3">
    <location>
        <begin position="1"/>
        <end position="189"/>
    </location>
</feature>
<keyword evidence="1 3" id="KW-0210">Decarboxylase</keyword>
<dbReference type="GO" id="GO:0010181">
    <property type="term" value="F:FMN binding"/>
    <property type="evidence" value="ECO:0007669"/>
    <property type="project" value="UniProtKB-UniRule"/>
</dbReference>
<proteinExistence type="inferred from homology"/>
<comment type="function">
    <text evidence="4">Catalyzes two steps in the biosynthesis of coenzyme A. In the first step cysteine is conjugated to 4'-phosphopantothenate to form 4-phosphopantothenoylcysteine, in the latter compound is decarboxylated to form 4'-phosphopantotheine.</text>
</comment>
<dbReference type="GO" id="GO:0071513">
    <property type="term" value="C:phosphopantothenoylcysteine decarboxylase complex"/>
    <property type="evidence" value="ECO:0007669"/>
    <property type="project" value="TreeGrafter"/>
</dbReference>
<dbReference type="Proteomes" id="UP000538292">
    <property type="component" value="Unassembled WGS sequence"/>
</dbReference>
<keyword evidence="3" id="KW-0511">Multifunctional enzyme</keyword>
<dbReference type="SUPFAM" id="SSF52507">
    <property type="entry name" value="Homo-oligomeric flavin-containing Cys decarboxylases, HFCD"/>
    <property type="match status" value="1"/>
</dbReference>
<comment type="caution">
    <text evidence="3">Lacks conserved residue(s) required for the propagation of feature annotation.</text>
</comment>
<comment type="cofactor">
    <cofactor evidence="3">
        <name>FMN</name>
        <dbReference type="ChEBI" id="CHEBI:58210"/>
    </cofactor>
    <text evidence="3">Binds 1 FMN per subunit.</text>
</comment>
<dbReference type="RefSeq" id="WP_181740152.1">
    <property type="nucleotide sequence ID" value="NZ_JACEOL010000030.1"/>
</dbReference>
<gene>
    <name evidence="3 7" type="primary">coaBC</name>
    <name evidence="7" type="ORF">H2C83_08680</name>
</gene>
<dbReference type="InterPro" id="IPR005252">
    <property type="entry name" value="CoaBC"/>
</dbReference>
<organism evidence="7 8">
    <name type="scientific">Thermoactinomyces mirandus</name>
    <dbReference type="NCBI Taxonomy" id="2756294"/>
    <lineage>
        <taxon>Bacteria</taxon>
        <taxon>Bacillati</taxon>
        <taxon>Bacillota</taxon>
        <taxon>Bacilli</taxon>
        <taxon>Bacillales</taxon>
        <taxon>Thermoactinomycetaceae</taxon>
        <taxon>Thermoactinomyces</taxon>
    </lineage>
</organism>
<dbReference type="InterPro" id="IPR035929">
    <property type="entry name" value="CoaB-like_sf"/>
</dbReference>
<feature type="binding site" evidence="3">
    <location>
        <position position="278"/>
    </location>
    <ligand>
        <name>CTP</name>
        <dbReference type="ChEBI" id="CHEBI:37563"/>
    </ligand>
</feature>
<comment type="similarity">
    <text evidence="3 4">In the C-terminal section; belongs to the PPC synthetase family.</text>
</comment>
<feature type="binding site" evidence="3">
    <location>
        <position position="337"/>
    </location>
    <ligand>
        <name>CTP</name>
        <dbReference type="ChEBI" id="CHEBI:37563"/>
    </ligand>
</feature>
<accession>A0A7W1XSL0</accession>
<comment type="caution">
    <text evidence="7">The sequence shown here is derived from an EMBL/GenBank/DDBJ whole genome shotgun (WGS) entry which is preliminary data.</text>
</comment>
<keyword evidence="8" id="KW-1185">Reference proteome</keyword>
<reference evidence="7 8" key="1">
    <citation type="submission" date="2020-07" db="EMBL/GenBank/DDBJ databases">
        <title>Thermoactinomyces phylogeny.</title>
        <authorList>
            <person name="Dunlap C."/>
        </authorList>
    </citation>
    <scope>NUCLEOTIDE SEQUENCE [LARGE SCALE GENOMIC DNA]</scope>
    <source>
        <strain evidence="7 8">AMNI-1</strain>
    </source>
</reference>
<feature type="domain" description="DNA/pantothenate metabolism flavoprotein C-terminal" evidence="6">
    <location>
        <begin position="185"/>
        <end position="393"/>
    </location>
</feature>
<name>A0A7W1XSL0_9BACL</name>
<evidence type="ECO:0000256" key="1">
    <source>
        <dbReference type="ARBA" id="ARBA00022793"/>
    </source>
</evidence>
<dbReference type="HAMAP" id="MF_02225">
    <property type="entry name" value="CoaBC"/>
    <property type="match status" value="1"/>
</dbReference>
<comment type="catalytic activity">
    <reaction evidence="3 4">
        <text>N-[(R)-4-phosphopantothenoyl]-L-cysteine + H(+) = (R)-4'-phosphopantetheine + CO2</text>
        <dbReference type="Rhea" id="RHEA:16793"/>
        <dbReference type="ChEBI" id="CHEBI:15378"/>
        <dbReference type="ChEBI" id="CHEBI:16526"/>
        <dbReference type="ChEBI" id="CHEBI:59458"/>
        <dbReference type="ChEBI" id="CHEBI:61723"/>
        <dbReference type="EC" id="4.1.1.36"/>
    </reaction>
</comment>
<dbReference type="InterPro" id="IPR036551">
    <property type="entry name" value="Flavin_trans-like"/>
</dbReference>
<feature type="region of interest" description="Phosphopantothenate--cysteine ligase" evidence="3">
    <location>
        <begin position="190"/>
        <end position="401"/>
    </location>
</feature>
<dbReference type="InterPro" id="IPR007085">
    <property type="entry name" value="DNA/pantothenate-metab_flavo_C"/>
</dbReference>
<dbReference type="PANTHER" id="PTHR14359">
    <property type="entry name" value="HOMO-OLIGOMERIC FLAVIN CONTAINING CYS DECARBOXYLASE FAMILY"/>
    <property type="match status" value="1"/>
</dbReference>
<dbReference type="EC" id="6.3.2.5" evidence="3"/>
<dbReference type="Gene3D" id="3.40.50.10300">
    <property type="entry name" value="CoaB-like"/>
    <property type="match status" value="1"/>
</dbReference>
<comment type="pathway">
    <text evidence="3 4">Cofactor biosynthesis; coenzyme A biosynthesis; CoA from (R)-pantothenate: step 2/5.</text>
</comment>
<dbReference type="Gene3D" id="3.40.50.1950">
    <property type="entry name" value="Flavin prenyltransferase-like"/>
    <property type="match status" value="1"/>
</dbReference>
<comment type="function">
    <text evidence="3">Catalyzes two sequential steps in the biosynthesis of coenzyme A. In the first step cysteine is conjugated to 4'-phosphopantothenate to form 4-phosphopantothenoylcysteine. In the second step the latter compound is decarboxylated to form 4'-phosphopantotheine.</text>
</comment>
<dbReference type="Pfam" id="PF02441">
    <property type="entry name" value="Flavoprotein"/>
    <property type="match status" value="1"/>
</dbReference>
<keyword evidence="3 4" id="KW-0288">FMN</keyword>
<comment type="pathway">
    <text evidence="3 4">Cofactor biosynthesis; coenzyme A biosynthesis; CoA from (R)-pantothenate: step 3/5.</text>
</comment>
<evidence type="ECO:0000256" key="3">
    <source>
        <dbReference type="HAMAP-Rule" id="MF_02225"/>
    </source>
</evidence>
<dbReference type="GO" id="GO:0004632">
    <property type="term" value="F:phosphopantothenate--cysteine ligase activity"/>
    <property type="evidence" value="ECO:0007669"/>
    <property type="project" value="UniProtKB-UniRule"/>
</dbReference>
<protein>
    <recommendedName>
        <fullName evidence="3">Coenzyme A biosynthesis bifunctional protein CoaBC</fullName>
    </recommendedName>
    <alternativeName>
        <fullName evidence="3">DNA/pantothenate metabolism flavoprotein</fullName>
    </alternativeName>
    <alternativeName>
        <fullName evidence="3">Phosphopantothenoylcysteine synthetase/decarboxylase</fullName>
        <shortName evidence="3">PPCS-PPCDC</shortName>
    </alternativeName>
    <domain>
        <recommendedName>
            <fullName evidence="3">Phosphopantothenoylcysteine decarboxylase</fullName>
            <shortName evidence="3">PPC decarboxylase</shortName>
            <shortName evidence="3">PPC-DC</shortName>
            <ecNumber evidence="3">4.1.1.36</ecNumber>
        </recommendedName>
        <alternativeName>
            <fullName evidence="3">CoaC</fullName>
        </alternativeName>
    </domain>
    <domain>
        <recommendedName>
            <fullName evidence="3">Phosphopantothenate--cysteine ligase</fullName>
            <ecNumber evidence="3">6.3.2.5</ecNumber>
        </recommendedName>
        <alternativeName>
            <fullName evidence="3">CoaB</fullName>
        </alternativeName>
        <alternativeName>
            <fullName evidence="3">Phosphopantothenoylcysteine synthetase</fullName>
            <shortName evidence="3">PPC synthetase</shortName>
            <shortName evidence="3">PPC-S</shortName>
        </alternativeName>
    </domain>
</protein>
<keyword evidence="3 4" id="KW-0436">Ligase</keyword>
<dbReference type="GO" id="GO:0015937">
    <property type="term" value="P:coenzyme A biosynthetic process"/>
    <property type="evidence" value="ECO:0007669"/>
    <property type="project" value="UniProtKB-UniRule"/>
</dbReference>
<dbReference type="GO" id="GO:0046872">
    <property type="term" value="F:metal ion binding"/>
    <property type="evidence" value="ECO:0007669"/>
    <property type="project" value="UniProtKB-KW"/>
</dbReference>
<comment type="similarity">
    <text evidence="3 4">In the N-terminal section; belongs to the HFCD (homo-oligomeric flavin containing Cys decarboxylase) superfamily.</text>
</comment>
<dbReference type="GO" id="GO:0004633">
    <property type="term" value="F:phosphopantothenoylcysteine decarboxylase activity"/>
    <property type="evidence" value="ECO:0007669"/>
    <property type="project" value="UniProtKB-UniRule"/>
</dbReference>
<comment type="catalytic activity">
    <reaction evidence="3 4">
        <text>(R)-4'-phosphopantothenate + L-cysteine + CTP = N-[(R)-4-phosphopantothenoyl]-L-cysteine + CMP + diphosphate + H(+)</text>
        <dbReference type="Rhea" id="RHEA:19397"/>
        <dbReference type="ChEBI" id="CHEBI:10986"/>
        <dbReference type="ChEBI" id="CHEBI:15378"/>
        <dbReference type="ChEBI" id="CHEBI:33019"/>
        <dbReference type="ChEBI" id="CHEBI:35235"/>
        <dbReference type="ChEBI" id="CHEBI:37563"/>
        <dbReference type="ChEBI" id="CHEBI:59458"/>
        <dbReference type="ChEBI" id="CHEBI:60377"/>
        <dbReference type="EC" id="6.3.2.5"/>
    </reaction>
</comment>
<dbReference type="Pfam" id="PF04127">
    <property type="entry name" value="DFP"/>
    <property type="match status" value="1"/>
</dbReference>
<dbReference type="EC" id="4.1.1.36" evidence="3"/>
<keyword evidence="2 3" id="KW-0456">Lyase</keyword>
<feature type="domain" description="Flavoprotein" evidence="5">
    <location>
        <begin position="5"/>
        <end position="175"/>
    </location>
</feature>
<dbReference type="GO" id="GO:0015941">
    <property type="term" value="P:pantothenate catabolic process"/>
    <property type="evidence" value="ECO:0007669"/>
    <property type="project" value="InterPro"/>
</dbReference>
<keyword evidence="3 4" id="KW-0285">Flavoprotein</keyword>
<dbReference type="NCBIfam" id="TIGR00521">
    <property type="entry name" value="coaBC_dfp"/>
    <property type="match status" value="1"/>
</dbReference>
<keyword evidence="3" id="KW-0479">Metal-binding</keyword>
<dbReference type="SUPFAM" id="SSF102645">
    <property type="entry name" value="CoaB-like"/>
    <property type="match status" value="1"/>
</dbReference>
<keyword evidence="3" id="KW-0460">Magnesium</keyword>
<feature type="binding site" evidence="3">
    <location>
        <position position="323"/>
    </location>
    <ligand>
        <name>CTP</name>
        <dbReference type="ChEBI" id="CHEBI:37563"/>
    </ligand>
</feature>
<dbReference type="AlphaFoldDB" id="A0A7W1XSL0"/>
<feature type="binding site" evidence="3">
    <location>
        <position position="341"/>
    </location>
    <ligand>
        <name>CTP</name>
        <dbReference type="ChEBI" id="CHEBI:37563"/>
    </ligand>
</feature>
<evidence type="ECO:0000256" key="4">
    <source>
        <dbReference type="RuleBase" id="RU364078"/>
    </source>
</evidence>
<evidence type="ECO:0000259" key="6">
    <source>
        <dbReference type="Pfam" id="PF04127"/>
    </source>
</evidence>
<evidence type="ECO:0000256" key="2">
    <source>
        <dbReference type="ARBA" id="ARBA00023239"/>
    </source>
</evidence>
<dbReference type="EMBL" id="JACEOL010000030">
    <property type="protein sequence ID" value="MBA4602387.1"/>
    <property type="molecule type" value="Genomic_DNA"/>
</dbReference>
<dbReference type="PANTHER" id="PTHR14359:SF6">
    <property type="entry name" value="PHOSPHOPANTOTHENOYLCYSTEINE DECARBOXYLASE"/>
    <property type="match status" value="1"/>
</dbReference>
<evidence type="ECO:0000313" key="7">
    <source>
        <dbReference type="EMBL" id="MBA4602387.1"/>
    </source>
</evidence>